<evidence type="ECO:0000313" key="6">
    <source>
        <dbReference type="EMBL" id="KPJ06761.1"/>
    </source>
</evidence>
<gene>
    <name evidence="6" type="ORF">RR48_11808</name>
</gene>
<keyword evidence="1" id="KW-1015">Disulfide bond</keyword>
<sequence>MFVNQFVFLVFFAILDKCLLEKNKTVVYEDFYPRVVNGWPAKLGDVPYQVGFKALSSRTRQTYMTFCGGTIVAPNKVLSAAHCFVPDMSMCVRIFVKVGRIDQQKLFNKYAAAGTLKNSGQRPTTDNTDEGQWRALKEAIYPKTYNFPKDDIALVFLLEDFIYNSNVGPIPYAKQYADYKGKCLVSGYGQIVSVGKAKSEKLLLAHLEIVPRSGDSGGPLVCNGTGDPNEKGAGVLVGIVSGHRLRVGSFFTRLAIFHTLLLAYGRWPQSALRPQQFTMKHVPTLVVIALLQLCRAEISNSLPKWYEANLINESSYQPKPITEIFTTPKTLSSHPIVVATSPTTSATEKELSTISSTTSSQASIEESTTEDTTRRVLPIDRNTSILPRPQDEREQRVIYQPQPRPIQVISAQSLPERPMPQIQAFPQFQSSPQQQQSTGQPNYFLIYQQAPLSIQQYPESASQFRPSTIPESTERSTREPITPRTTQEITAPSITTQSTTTTTDATSKRPQPDVISAVQMSSSTIRPMKREEQIFITSSPILFGGPWQNPSTLLGPAYYSPSIFPSSTVAPSMSSTANPIATTASVMPTTNATSAVPSTQRVNKTPALTIRVSAPRGSITNIKINPSTTTRKPTSRRPQSRKGHNYSVCVNSCKGKKEPICGAPLNMVPINPDKLKGFPSICHLACHNSFRKNQPYEKIMDGRCSKLRTRIRTVDKNKIRRDELNKSQYTVLSNNQETVVQIIPNERSA</sequence>
<dbReference type="InterPro" id="IPR009003">
    <property type="entry name" value="Peptidase_S1_PA"/>
</dbReference>
<evidence type="ECO:0000256" key="4">
    <source>
        <dbReference type="SAM" id="SignalP"/>
    </source>
</evidence>
<feature type="domain" description="Peptidase S1" evidence="5">
    <location>
        <begin position="35"/>
        <end position="273"/>
    </location>
</feature>
<dbReference type="PROSITE" id="PS50240">
    <property type="entry name" value="TRYPSIN_DOM"/>
    <property type="match status" value="1"/>
</dbReference>
<dbReference type="GO" id="GO:0004252">
    <property type="term" value="F:serine-type endopeptidase activity"/>
    <property type="evidence" value="ECO:0007669"/>
    <property type="project" value="InterPro"/>
</dbReference>
<dbReference type="Proteomes" id="UP000053240">
    <property type="component" value="Unassembled WGS sequence"/>
</dbReference>
<proteinExistence type="inferred from homology"/>
<dbReference type="InterPro" id="IPR043504">
    <property type="entry name" value="Peptidase_S1_PA_chymotrypsin"/>
</dbReference>
<dbReference type="InterPro" id="IPR018114">
    <property type="entry name" value="TRYPSIN_HIS"/>
</dbReference>
<evidence type="ECO:0000256" key="1">
    <source>
        <dbReference type="ARBA" id="ARBA00023157"/>
    </source>
</evidence>
<feature type="compositionally biased region" description="Low complexity" evidence="3">
    <location>
        <begin position="352"/>
        <end position="366"/>
    </location>
</feature>
<protein>
    <submittedName>
        <fullName evidence="6">Suppressor of tumorigenicity 14 protein-like</fullName>
    </submittedName>
</protein>
<dbReference type="InterPro" id="IPR051487">
    <property type="entry name" value="Ser/Thr_Proteases_Immune/Dev"/>
</dbReference>
<feature type="compositionally biased region" description="Polar residues" evidence="3">
    <location>
        <begin position="457"/>
        <end position="471"/>
    </location>
</feature>
<feature type="region of interest" description="Disordered" evidence="3">
    <location>
        <begin position="457"/>
        <end position="511"/>
    </location>
</feature>
<feature type="signal peptide" evidence="4">
    <location>
        <begin position="1"/>
        <end position="20"/>
    </location>
</feature>
<evidence type="ECO:0000259" key="5">
    <source>
        <dbReference type="PROSITE" id="PS50240"/>
    </source>
</evidence>
<evidence type="ECO:0000256" key="2">
    <source>
        <dbReference type="ARBA" id="ARBA00024195"/>
    </source>
</evidence>
<dbReference type="AlphaFoldDB" id="A0A194QT91"/>
<feature type="chain" id="PRO_5008264617" evidence="4">
    <location>
        <begin position="21"/>
        <end position="749"/>
    </location>
</feature>
<dbReference type="PROSITE" id="PS00134">
    <property type="entry name" value="TRYPSIN_HIS"/>
    <property type="match status" value="1"/>
</dbReference>
<comment type="similarity">
    <text evidence="2">Belongs to the peptidase S1 family. CLIP subfamily.</text>
</comment>
<keyword evidence="4" id="KW-0732">Signal</keyword>
<accession>A0A194QT91</accession>
<feature type="compositionally biased region" description="Low complexity" evidence="3">
    <location>
        <begin position="489"/>
        <end position="505"/>
    </location>
</feature>
<feature type="region of interest" description="Disordered" evidence="3">
    <location>
        <begin position="342"/>
        <end position="404"/>
    </location>
</feature>
<dbReference type="InParanoid" id="A0A194QT91"/>
<dbReference type="SUPFAM" id="SSF50494">
    <property type="entry name" value="Trypsin-like serine proteases"/>
    <property type="match status" value="1"/>
</dbReference>
<evidence type="ECO:0000256" key="3">
    <source>
        <dbReference type="SAM" id="MobiDB-lite"/>
    </source>
</evidence>
<dbReference type="PANTHER" id="PTHR24256">
    <property type="entry name" value="TRYPTASE-RELATED"/>
    <property type="match status" value="1"/>
</dbReference>
<organism evidence="6 7">
    <name type="scientific">Papilio machaon</name>
    <name type="common">Old World swallowtail butterfly</name>
    <dbReference type="NCBI Taxonomy" id="76193"/>
    <lineage>
        <taxon>Eukaryota</taxon>
        <taxon>Metazoa</taxon>
        <taxon>Ecdysozoa</taxon>
        <taxon>Arthropoda</taxon>
        <taxon>Hexapoda</taxon>
        <taxon>Insecta</taxon>
        <taxon>Pterygota</taxon>
        <taxon>Neoptera</taxon>
        <taxon>Endopterygota</taxon>
        <taxon>Lepidoptera</taxon>
        <taxon>Glossata</taxon>
        <taxon>Ditrysia</taxon>
        <taxon>Papilionoidea</taxon>
        <taxon>Papilionidae</taxon>
        <taxon>Papilioninae</taxon>
        <taxon>Papilio</taxon>
    </lineage>
</organism>
<dbReference type="GO" id="GO:0006508">
    <property type="term" value="P:proteolysis"/>
    <property type="evidence" value="ECO:0007669"/>
    <property type="project" value="InterPro"/>
</dbReference>
<feature type="region of interest" description="Disordered" evidence="3">
    <location>
        <begin position="620"/>
        <end position="644"/>
    </location>
</feature>
<dbReference type="Gene3D" id="2.40.10.10">
    <property type="entry name" value="Trypsin-like serine proteases"/>
    <property type="match status" value="1"/>
</dbReference>
<keyword evidence="7" id="KW-1185">Reference proteome</keyword>
<dbReference type="Pfam" id="PF00089">
    <property type="entry name" value="Trypsin"/>
    <property type="match status" value="1"/>
</dbReference>
<dbReference type="EMBL" id="KQ461195">
    <property type="protein sequence ID" value="KPJ06761.1"/>
    <property type="molecule type" value="Genomic_DNA"/>
</dbReference>
<evidence type="ECO:0000313" key="7">
    <source>
        <dbReference type="Proteomes" id="UP000053240"/>
    </source>
</evidence>
<dbReference type="InterPro" id="IPR001254">
    <property type="entry name" value="Trypsin_dom"/>
</dbReference>
<dbReference type="SMART" id="SM00020">
    <property type="entry name" value="Tryp_SPc"/>
    <property type="match status" value="1"/>
</dbReference>
<feature type="compositionally biased region" description="Basic residues" evidence="3">
    <location>
        <begin position="633"/>
        <end position="644"/>
    </location>
</feature>
<reference evidence="6 7" key="1">
    <citation type="journal article" date="2015" name="Nat. Commun.">
        <title>Outbred genome sequencing and CRISPR/Cas9 gene editing in butterflies.</title>
        <authorList>
            <person name="Li X."/>
            <person name="Fan D."/>
            <person name="Zhang W."/>
            <person name="Liu G."/>
            <person name="Zhang L."/>
            <person name="Zhao L."/>
            <person name="Fang X."/>
            <person name="Chen L."/>
            <person name="Dong Y."/>
            <person name="Chen Y."/>
            <person name="Ding Y."/>
            <person name="Zhao R."/>
            <person name="Feng M."/>
            <person name="Zhu Y."/>
            <person name="Feng Y."/>
            <person name="Jiang X."/>
            <person name="Zhu D."/>
            <person name="Xiang H."/>
            <person name="Feng X."/>
            <person name="Li S."/>
            <person name="Wang J."/>
            <person name="Zhang G."/>
            <person name="Kronforst M.R."/>
            <person name="Wang W."/>
        </authorList>
    </citation>
    <scope>NUCLEOTIDE SEQUENCE [LARGE SCALE GENOMIC DNA]</scope>
    <source>
        <strain evidence="6">Ya'a_city_454_Pm</strain>
        <tissue evidence="6">Whole body</tissue>
    </source>
</reference>
<name>A0A194QT91_PAPMA</name>